<dbReference type="PROSITE" id="PS51831">
    <property type="entry name" value="HD"/>
    <property type="match status" value="1"/>
</dbReference>
<organism evidence="3 4">
    <name type="scientific">Anaeromicropila populeti</name>
    <dbReference type="NCBI Taxonomy" id="37658"/>
    <lineage>
        <taxon>Bacteria</taxon>
        <taxon>Bacillati</taxon>
        <taxon>Bacillota</taxon>
        <taxon>Clostridia</taxon>
        <taxon>Lachnospirales</taxon>
        <taxon>Lachnospiraceae</taxon>
        <taxon>Anaeromicropila</taxon>
    </lineage>
</organism>
<reference evidence="3 4" key="1">
    <citation type="submission" date="2016-10" db="EMBL/GenBank/DDBJ databases">
        <authorList>
            <person name="de Groot N.N."/>
        </authorList>
    </citation>
    <scope>NUCLEOTIDE SEQUENCE [LARGE SCALE GENOMIC DNA]</scope>
    <source>
        <strain evidence="3 4">743A</strain>
    </source>
</reference>
<evidence type="ECO:0000259" key="2">
    <source>
        <dbReference type="PROSITE" id="PS51832"/>
    </source>
</evidence>
<dbReference type="EMBL" id="FOYZ01000002">
    <property type="protein sequence ID" value="SFR62013.1"/>
    <property type="molecule type" value="Genomic_DNA"/>
</dbReference>
<gene>
    <name evidence="3" type="ORF">SAMN05661086_00435</name>
</gene>
<dbReference type="AlphaFoldDB" id="A0A1I6I5N5"/>
<dbReference type="PROSITE" id="PS51832">
    <property type="entry name" value="HD_GYP"/>
    <property type="match status" value="1"/>
</dbReference>
<dbReference type="InterPro" id="IPR003607">
    <property type="entry name" value="HD/PDEase_dom"/>
</dbReference>
<dbReference type="Pfam" id="PF13487">
    <property type="entry name" value="HD_5"/>
    <property type="match status" value="1"/>
</dbReference>
<accession>A0A1I6I5N5</accession>
<dbReference type="OrthoDB" id="9804747at2"/>
<feature type="domain" description="HD" evidence="1">
    <location>
        <begin position="145"/>
        <end position="267"/>
    </location>
</feature>
<dbReference type="NCBIfam" id="TIGR00277">
    <property type="entry name" value="HDIG"/>
    <property type="match status" value="1"/>
</dbReference>
<dbReference type="Proteomes" id="UP000199659">
    <property type="component" value="Unassembled WGS sequence"/>
</dbReference>
<dbReference type="SMART" id="SM00471">
    <property type="entry name" value="HDc"/>
    <property type="match status" value="1"/>
</dbReference>
<dbReference type="STRING" id="37658.SAMN05661086_00435"/>
<name>A0A1I6I5N5_9FIRM</name>
<proteinExistence type="predicted"/>
<evidence type="ECO:0000313" key="3">
    <source>
        <dbReference type="EMBL" id="SFR62013.1"/>
    </source>
</evidence>
<dbReference type="InterPro" id="IPR006675">
    <property type="entry name" value="HDIG_dom"/>
</dbReference>
<keyword evidence="4" id="KW-1185">Reference proteome</keyword>
<dbReference type="PANTHER" id="PTHR43155:SF2">
    <property type="entry name" value="CYCLIC DI-GMP PHOSPHODIESTERASE PA4108"/>
    <property type="match status" value="1"/>
</dbReference>
<dbReference type="InterPro" id="IPR006674">
    <property type="entry name" value="HD_domain"/>
</dbReference>
<dbReference type="Gene3D" id="1.10.3210.10">
    <property type="entry name" value="Hypothetical protein af1432"/>
    <property type="match status" value="1"/>
</dbReference>
<dbReference type="RefSeq" id="WP_092559066.1">
    <property type="nucleotide sequence ID" value="NZ_FOYZ01000002.1"/>
</dbReference>
<dbReference type="CDD" id="cd00077">
    <property type="entry name" value="HDc"/>
    <property type="match status" value="1"/>
</dbReference>
<dbReference type="InterPro" id="IPR037522">
    <property type="entry name" value="HD_GYP_dom"/>
</dbReference>
<protein>
    <submittedName>
        <fullName evidence="3">HDIG domain-containing protein</fullName>
    </submittedName>
</protein>
<dbReference type="SUPFAM" id="SSF109604">
    <property type="entry name" value="HD-domain/PDEase-like"/>
    <property type="match status" value="1"/>
</dbReference>
<feature type="domain" description="HD-GYP" evidence="2">
    <location>
        <begin position="123"/>
        <end position="318"/>
    </location>
</feature>
<evidence type="ECO:0000259" key="1">
    <source>
        <dbReference type="PROSITE" id="PS51831"/>
    </source>
</evidence>
<dbReference type="PANTHER" id="PTHR43155">
    <property type="entry name" value="CYCLIC DI-GMP PHOSPHODIESTERASE PA4108-RELATED"/>
    <property type="match status" value="1"/>
</dbReference>
<evidence type="ECO:0000313" key="4">
    <source>
        <dbReference type="Proteomes" id="UP000199659"/>
    </source>
</evidence>
<sequence length="359" mass="41177">MKTKRILTTQARPGMIVAEDVYTFNNQLIIAKNTTLTNRAITRLNFYSITDFRILLDELEPIKMDQNVSFSEEIKRTPEFKKFDVKLAESVDMLKHMLNDFINEGTMNFDFNLLLENTKELLAESRNGIHIFHMLQCMRDYDDLTFVHSVNVALISNVIGKWMNISNNDLDILTLSGLLHDIGKLLVPQDILTKPSTLSEEEYTIIKTHSMKGYELIKDQNCDMRVKLSVLMHHERCDGSGYPSHLPSSKIIEFAKIIAIADTYDAMTSARVYRAPMCPFEVINIFESEGLQKYDPQILITFLQGTAETYIHSNVVLSDGQEGVIVLINKNNLSRPIIKVKEEFIDLSKRHDLYITSMV</sequence>